<reference evidence="3" key="1">
    <citation type="journal article" date="2019" name="Int. J. Syst. Evol. Microbiol.">
        <title>The Global Catalogue of Microorganisms (GCM) 10K type strain sequencing project: providing services to taxonomists for standard genome sequencing and annotation.</title>
        <authorList>
            <consortium name="The Broad Institute Genomics Platform"/>
            <consortium name="The Broad Institute Genome Sequencing Center for Infectious Disease"/>
            <person name="Wu L."/>
            <person name="Ma J."/>
        </authorList>
    </citation>
    <scope>NUCLEOTIDE SEQUENCE [LARGE SCALE GENOMIC DNA]</scope>
    <source>
        <strain evidence="3">JCM 17441</strain>
    </source>
</reference>
<sequence length="69" mass="7200">MLFRSSLRPGAWAPFVRPRQVPGGRPDGPAPGVCQLPSPAPPRRLELGLGLVGGVPSGDTQMTMLLSVP</sequence>
<comment type="caution">
    <text evidence="2">The sequence shown here is derived from an EMBL/GenBank/DDBJ whole genome shotgun (WGS) entry which is preliminary data.</text>
</comment>
<accession>A0ABP8DBC4</accession>
<evidence type="ECO:0000313" key="2">
    <source>
        <dbReference type="EMBL" id="GAA4251862.1"/>
    </source>
</evidence>
<dbReference type="EMBL" id="BAABAT010000012">
    <property type="protein sequence ID" value="GAA4251862.1"/>
    <property type="molecule type" value="Genomic_DNA"/>
</dbReference>
<evidence type="ECO:0000256" key="1">
    <source>
        <dbReference type="SAM" id="MobiDB-lite"/>
    </source>
</evidence>
<name>A0ABP8DBC4_9ACTN</name>
<gene>
    <name evidence="2" type="ORF">GCM10022255_046140</name>
</gene>
<organism evidence="2 3">
    <name type="scientific">Dactylosporangium darangshiense</name>
    <dbReference type="NCBI Taxonomy" id="579108"/>
    <lineage>
        <taxon>Bacteria</taxon>
        <taxon>Bacillati</taxon>
        <taxon>Actinomycetota</taxon>
        <taxon>Actinomycetes</taxon>
        <taxon>Micromonosporales</taxon>
        <taxon>Micromonosporaceae</taxon>
        <taxon>Dactylosporangium</taxon>
    </lineage>
</organism>
<feature type="region of interest" description="Disordered" evidence="1">
    <location>
        <begin position="18"/>
        <end position="37"/>
    </location>
</feature>
<keyword evidence="3" id="KW-1185">Reference proteome</keyword>
<evidence type="ECO:0000313" key="3">
    <source>
        <dbReference type="Proteomes" id="UP001500620"/>
    </source>
</evidence>
<dbReference type="Proteomes" id="UP001500620">
    <property type="component" value="Unassembled WGS sequence"/>
</dbReference>
<protein>
    <submittedName>
        <fullName evidence="2">Uncharacterized protein</fullName>
    </submittedName>
</protein>
<proteinExistence type="predicted"/>